<feature type="region of interest" description="Disordered" evidence="2">
    <location>
        <begin position="121"/>
        <end position="144"/>
    </location>
</feature>
<dbReference type="PANTHER" id="PTHR10039">
    <property type="entry name" value="AMELOGENIN"/>
    <property type="match status" value="1"/>
</dbReference>
<feature type="region of interest" description="Disordered" evidence="2">
    <location>
        <begin position="1"/>
        <end position="84"/>
    </location>
</feature>
<keyword evidence="6" id="KW-1185">Reference proteome</keyword>
<proteinExistence type="predicted"/>
<comment type="caution">
    <text evidence="5">The sequence shown here is derived from an EMBL/GenBank/DDBJ whole genome shotgun (WGS) entry which is preliminary data.</text>
</comment>
<feature type="domain" description="NWD NACHT-NTPase N-terminal" evidence="3">
    <location>
        <begin position="93"/>
        <end position="320"/>
    </location>
</feature>
<evidence type="ECO:0008006" key="7">
    <source>
        <dbReference type="Google" id="ProtNLM"/>
    </source>
</evidence>
<evidence type="ECO:0000313" key="5">
    <source>
        <dbReference type="EMBL" id="KAL2793217.1"/>
    </source>
</evidence>
<dbReference type="InterPro" id="IPR031359">
    <property type="entry name" value="NACHT_N"/>
</dbReference>
<dbReference type="SUPFAM" id="SSF52540">
    <property type="entry name" value="P-loop containing nucleoside triphosphate hydrolases"/>
    <property type="match status" value="1"/>
</dbReference>
<name>A0ABR4G2H4_9EURO</name>
<feature type="domain" description="Nephrocystin 3-like N-terminal" evidence="4">
    <location>
        <begin position="384"/>
        <end position="559"/>
    </location>
</feature>
<reference evidence="5 6" key="1">
    <citation type="submission" date="2024-07" db="EMBL/GenBank/DDBJ databases">
        <title>Section-level genome sequencing and comparative genomics of Aspergillus sections Usti and Cavernicolus.</title>
        <authorList>
            <consortium name="Lawrence Berkeley National Laboratory"/>
            <person name="Nybo J.L."/>
            <person name="Vesth T.C."/>
            <person name="Theobald S."/>
            <person name="Frisvad J.C."/>
            <person name="Larsen T.O."/>
            <person name="Kjaerboelling I."/>
            <person name="Rothschild-Mancinelli K."/>
            <person name="Lyhne E.K."/>
            <person name="Kogle M.E."/>
            <person name="Barry K."/>
            <person name="Clum A."/>
            <person name="Na H."/>
            <person name="Ledsgaard L."/>
            <person name="Lin J."/>
            <person name="Lipzen A."/>
            <person name="Kuo A."/>
            <person name="Riley R."/>
            <person name="Mondo S."/>
            <person name="Labutti K."/>
            <person name="Haridas S."/>
            <person name="Pangalinan J."/>
            <person name="Salamov A.A."/>
            <person name="Simmons B.A."/>
            <person name="Magnuson J.K."/>
            <person name="Chen J."/>
            <person name="Drula E."/>
            <person name="Henrissat B."/>
            <person name="Wiebenga A."/>
            <person name="Lubbers R.J."/>
            <person name="Gomes A.C."/>
            <person name="Makela M.R."/>
            <person name="Stajich J."/>
            <person name="Grigoriev I.V."/>
            <person name="Mortensen U.H."/>
            <person name="De Vries R.P."/>
            <person name="Baker S.E."/>
            <person name="Andersen M.R."/>
        </authorList>
    </citation>
    <scope>NUCLEOTIDE SEQUENCE [LARGE SCALE GENOMIC DNA]</scope>
    <source>
        <strain evidence="5 6">CBS 209.92</strain>
    </source>
</reference>
<evidence type="ECO:0000259" key="4">
    <source>
        <dbReference type="Pfam" id="PF24883"/>
    </source>
</evidence>
<dbReference type="Proteomes" id="UP001610563">
    <property type="component" value="Unassembled WGS sequence"/>
</dbReference>
<organism evidence="5 6">
    <name type="scientific">Aspergillus keveii</name>
    <dbReference type="NCBI Taxonomy" id="714993"/>
    <lineage>
        <taxon>Eukaryota</taxon>
        <taxon>Fungi</taxon>
        <taxon>Dikarya</taxon>
        <taxon>Ascomycota</taxon>
        <taxon>Pezizomycotina</taxon>
        <taxon>Eurotiomycetes</taxon>
        <taxon>Eurotiomycetidae</taxon>
        <taxon>Eurotiales</taxon>
        <taxon>Aspergillaceae</taxon>
        <taxon>Aspergillus</taxon>
        <taxon>Aspergillus subgen. Nidulantes</taxon>
    </lineage>
</organism>
<feature type="compositionally biased region" description="Polar residues" evidence="2">
    <location>
        <begin position="74"/>
        <end position="84"/>
    </location>
</feature>
<dbReference type="InterPro" id="IPR056884">
    <property type="entry name" value="NPHP3-like_N"/>
</dbReference>
<feature type="compositionally biased region" description="Basic and acidic residues" evidence="2">
    <location>
        <begin position="41"/>
        <end position="64"/>
    </location>
</feature>
<evidence type="ECO:0000256" key="2">
    <source>
        <dbReference type="SAM" id="MobiDB-lite"/>
    </source>
</evidence>
<gene>
    <name evidence="5" type="ORF">BJX66DRAFT_232430</name>
</gene>
<keyword evidence="1" id="KW-0677">Repeat</keyword>
<sequence length="630" mass="71123">MRSEKTRGNPLRWLSAHLHSREKPAEVGSEVSGAGTGTTTHSDEDHHDPPLRDAQSENPTKEEAAAELYKVPDQATTIENPSATSDLEPKRISFWDRATAMLAKENGELYATLEEYRGQSDKLAQSLTHGEAESEGKEEEEGLNRGPRTIADTIAGVAQKQMEDMEHRQWALPAKVSGNETRIRPLLAKILTYANGVKKSANNLIDLDPTGYAKLAWLPFSLVLDLATLDIEQYYAALDAFSDLSLLVYRYKSVEDFYRSQESDTVFEKQLVKLYRMVLECQVALIAHFRRNGLLKFLRAAVGVGDWVSKLEDIGKQDDHCQKLLNKYKDQGLVFLQENTQRLVVDVNRTEIRTMLQWIGHDPSGERKRILEDSKLDSDFENAGGWLMQGDNFQKWSSTESKNELQLFWIHGPVGCGKTSLTTRVIENFLNRAFHDEQEQVAYFYCNKRNGAGSSVLDILRSLVRQLAYTSKHMKVDDHIKSLWKSRSSPDTDLLTLRECKQIFSRLLGESSYTTTLLIDALDECEKPQQLLSELKEISDALQKITVGSGTVRAFLSSRNDVDVARIFPSCESVNITPTLVSEDFGYFVSRFVEIQCARGHELGDEENAAIRQRLIQSVTARGQGSFKWA</sequence>
<evidence type="ECO:0000259" key="3">
    <source>
        <dbReference type="Pfam" id="PF17100"/>
    </source>
</evidence>
<accession>A0ABR4G2H4</accession>
<dbReference type="Gene3D" id="3.40.50.300">
    <property type="entry name" value="P-loop containing nucleotide triphosphate hydrolases"/>
    <property type="match status" value="1"/>
</dbReference>
<dbReference type="PANTHER" id="PTHR10039:SF16">
    <property type="entry name" value="GPI INOSITOL-DEACYLASE"/>
    <property type="match status" value="1"/>
</dbReference>
<dbReference type="InterPro" id="IPR027417">
    <property type="entry name" value="P-loop_NTPase"/>
</dbReference>
<dbReference type="Pfam" id="PF24883">
    <property type="entry name" value="NPHP3_N"/>
    <property type="match status" value="1"/>
</dbReference>
<evidence type="ECO:0000313" key="6">
    <source>
        <dbReference type="Proteomes" id="UP001610563"/>
    </source>
</evidence>
<protein>
    <recommendedName>
        <fullName evidence="7">NACHT domain-containing protein</fullName>
    </recommendedName>
</protein>
<dbReference type="Pfam" id="PF17100">
    <property type="entry name" value="NACHT_N"/>
    <property type="match status" value="1"/>
</dbReference>
<dbReference type="EMBL" id="JBFTWV010000061">
    <property type="protein sequence ID" value="KAL2793217.1"/>
    <property type="molecule type" value="Genomic_DNA"/>
</dbReference>
<evidence type="ECO:0000256" key="1">
    <source>
        <dbReference type="ARBA" id="ARBA00022737"/>
    </source>
</evidence>